<gene>
    <name evidence="1" type="ORF">SAMEA4504048_01060</name>
</gene>
<dbReference type="EMBL" id="LT906454">
    <property type="protein sequence ID" value="SNV39920.1"/>
    <property type="molecule type" value="Genomic_DNA"/>
</dbReference>
<proteinExistence type="predicted"/>
<dbReference type="AlphaFoldDB" id="A0A239X0J4"/>
<accession>A0A239X0J4</accession>
<dbReference type="Proteomes" id="UP000215144">
    <property type="component" value="Chromosome 1"/>
</dbReference>
<reference evidence="1 2" key="1">
    <citation type="submission" date="2017-06" db="EMBL/GenBank/DDBJ databases">
        <authorList>
            <consortium name="Pathogen Informatics"/>
        </authorList>
    </citation>
    <scope>NUCLEOTIDE SEQUENCE [LARGE SCALE GENOMIC DNA]</scope>
    <source>
        <strain evidence="1 2">NCTC11291</strain>
    </source>
</reference>
<name>A0A239X0J4_STRAI</name>
<evidence type="ECO:0000313" key="2">
    <source>
        <dbReference type="Proteomes" id="UP000215144"/>
    </source>
</evidence>
<evidence type="ECO:0000313" key="1">
    <source>
        <dbReference type="EMBL" id="SNV39920.1"/>
    </source>
</evidence>
<dbReference type="KEGG" id="saco:SAME_01060"/>
<sequence length="147" mass="17194">MIAETYAYKLLSNDTELNKLFDSFRGSKFGNGFKQGIFTYDIPEKPTDLKKANLAPFMRINGTFEGPQNYADDGVICIEKRIVINFWCKTASQSEKIVERLDQVLISGGFEWYTANENPRYKDSDIDLLMNVRKYRFFDWLENEEEN</sequence>
<organism evidence="1 2">
    <name type="scientific">Streptococcus acidominimus</name>
    <dbReference type="NCBI Taxonomy" id="1326"/>
    <lineage>
        <taxon>Bacteria</taxon>
        <taxon>Bacillati</taxon>
        <taxon>Bacillota</taxon>
        <taxon>Bacilli</taxon>
        <taxon>Lactobacillales</taxon>
        <taxon>Streptococcaceae</taxon>
        <taxon>Streptococcus</taxon>
    </lineage>
</organism>
<protein>
    <submittedName>
        <fullName evidence="1">Phage protein</fullName>
    </submittedName>
</protein>
<dbReference type="OrthoDB" id="2235326at2"/>
<dbReference type="RefSeq" id="WP_095122520.1">
    <property type="nucleotide sequence ID" value="NZ_LT906454.1"/>
</dbReference>